<dbReference type="PRINTS" id="PR01534">
    <property type="entry name" value="VOMERONASL1R"/>
</dbReference>
<proteinExistence type="inferred from homology"/>
<comment type="similarity">
    <text evidence="3 13">Belongs to the G-protein coupled receptor 1 family.</text>
</comment>
<dbReference type="GO" id="GO:0005886">
    <property type="term" value="C:plasma membrane"/>
    <property type="evidence" value="ECO:0007669"/>
    <property type="project" value="UniProtKB-SubCell"/>
</dbReference>
<evidence type="ECO:0000256" key="8">
    <source>
        <dbReference type="ARBA" id="ARBA00023040"/>
    </source>
</evidence>
<evidence type="ECO:0000313" key="16">
    <source>
        <dbReference type="RefSeq" id="XP_006872941.1"/>
    </source>
</evidence>
<dbReference type="Proteomes" id="UP000504623">
    <property type="component" value="Unplaced"/>
</dbReference>
<dbReference type="GeneID" id="102828101"/>
<protein>
    <recommendedName>
        <fullName evidence="13">Vomeronasal type-1 receptor</fullName>
    </recommendedName>
</protein>
<dbReference type="Pfam" id="PF03402">
    <property type="entry name" value="V1R"/>
    <property type="match status" value="1"/>
</dbReference>
<evidence type="ECO:0000256" key="6">
    <source>
        <dbReference type="ARBA" id="ARBA00022692"/>
    </source>
</evidence>
<feature type="transmembrane region" description="Helical" evidence="13">
    <location>
        <begin position="60"/>
        <end position="78"/>
    </location>
</feature>
<dbReference type="GO" id="GO:0019236">
    <property type="term" value="P:response to pheromone"/>
    <property type="evidence" value="ECO:0007669"/>
    <property type="project" value="UniProtKB-KW"/>
</dbReference>
<organism evidence="15 16">
    <name type="scientific">Chrysochloris asiatica</name>
    <name type="common">Cape golden mole</name>
    <dbReference type="NCBI Taxonomy" id="185453"/>
    <lineage>
        <taxon>Eukaryota</taxon>
        <taxon>Metazoa</taxon>
        <taxon>Chordata</taxon>
        <taxon>Craniata</taxon>
        <taxon>Vertebrata</taxon>
        <taxon>Euteleostomi</taxon>
        <taxon>Mammalia</taxon>
        <taxon>Eutheria</taxon>
        <taxon>Afrotheria</taxon>
        <taxon>Chrysochloridae</taxon>
        <taxon>Chrysochlorinae</taxon>
        <taxon>Chrysochloris</taxon>
    </lineage>
</organism>
<keyword evidence="12 13" id="KW-0807">Transducer</keyword>
<evidence type="ECO:0000256" key="3">
    <source>
        <dbReference type="ARBA" id="ARBA00010663"/>
    </source>
</evidence>
<accession>A0A9B0WYT3</accession>
<evidence type="ECO:0000256" key="5">
    <source>
        <dbReference type="ARBA" id="ARBA00022507"/>
    </source>
</evidence>
<keyword evidence="10 13" id="KW-0675">Receptor</keyword>
<dbReference type="OrthoDB" id="9606139at2759"/>
<keyword evidence="9 13" id="KW-0472">Membrane</keyword>
<evidence type="ECO:0000256" key="4">
    <source>
        <dbReference type="ARBA" id="ARBA00022475"/>
    </source>
</evidence>
<evidence type="ECO:0000256" key="10">
    <source>
        <dbReference type="ARBA" id="ARBA00023170"/>
    </source>
</evidence>
<reference evidence="16" key="1">
    <citation type="submission" date="2025-08" db="UniProtKB">
        <authorList>
            <consortium name="RefSeq"/>
        </authorList>
    </citation>
    <scope>IDENTIFICATION</scope>
    <source>
        <tissue evidence="16">Spleen</tissue>
    </source>
</reference>
<dbReference type="InterPro" id="IPR017452">
    <property type="entry name" value="GPCR_Rhodpsn_7TM"/>
</dbReference>
<evidence type="ECO:0000256" key="2">
    <source>
        <dbReference type="ARBA" id="ARBA00004651"/>
    </source>
</evidence>
<keyword evidence="15" id="KW-1185">Reference proteome</keyword>
<keyword evidence="4 13" id="KW-1003">Cell membrane</keyword>
<feature type="transmembrane region" description="Helical" evidence="13">
    <location>
        <begin position="12"/>
        <end position="40"/>
    </location>
</feature>
<keyword evidence="6 13" id="KW-0812">Transmembrane</keyword>
<feature type="transmembrane region" description="Helical" evidence="13">
    <location>
        <begin position="99"/>
        <end position="121"/>
    </location>
</feature>
<dbReference type="PANTHER" id="PTHR24062">
    <property type="entry name" value="VOMERONASAL TYPE-1 RECEPTOR"/>
    <property type="match status" value="1"/>
</dbReference>
<name>A0A9B0WYT3_CHRAS</name>
<keyword evidence="11" id="KW-0325">Glycoprotein</keyword>
<dbReference type="FunFam" id="1.20.1070.10:FF:000033">
    <property type="entry name" value="Vomeronasal type-1 receptor"/>
    <property type="match status" value="1"/>
</dbReference>
<evidence type="ECO:0000256" key="9">
    <source>
        <dbReference type="ARBA" id="ARBA00023136"/>
    </source>
</evidence>
<feature type="domain" description="G-protein coupled receptors family 1 profile" evidence="14">
    <location>
        <begin position="1"/>
        <end position="252"/>
    </location>
</feature>
<feature type="transmembrane region" description="Helical" evidence="13">
    <location>
        <begin position="149"/>
        <end position="170"/>
    </location>
</feature>
<evidence type="ECO:0000256" key="7">
    <source>
        <dbReference type="ARBA" id="ARBA00022989"/>
    </source>
</evidence>
<dbReference type="PROSITE" id="PS50262">
    <property type="entry name" value="G_PROTEIN_RECEP_F1_2"/>
    <property type="match status" value="1"/>
</dbReference>
<comment type="subcellular location">
    <subcellularLocation>
        <location evidence="2 13">Cell membrane</location>
        <topology evidence="2 13">Multi-pass membrane protein</topology>
    </subcellularLocation>
</comment>
<keyword evidence="7 13" id="KW-1133">Transmembrane helix</keyword>
<dbReference type="AlphaFoldDB" id="A0A9B0WYT3"/>
<feature type="transmembrane region" description="Helical" evidence="13">
    <location>
        <begin position="202"/>
        <end position="226"/>
    </location>
</feature>
<feature type="transmembrane region" description="Helical" evidence="13">
    <location>
        <begin position="232"/>
        <end position="252"/>
    </location>
</feature>
<dbReference type="InterPro" id="IPR004072">
    <property type="entry name" value="Vmron_rcpt_1"/>
</dbReference>
<evidence type="ECO:0000259" key="14">
    <source>
        <dbReference type="PROSITE" id="PS50262"/>
    </source>
</evidence>
<comment type="function">
    <text evidence="1">Putative pheromone receptor.</text>
</comment>
<evidence type="ECO:0000256" key="1">
    <source>
        <dbReference type="ARBA" id="ARBA00003878"/>
    </source>
</evidence>
<keyword evidence="8 13" id="KW-0297">G-protein coupled receptor</keyword>
<evidence type="ECO:0000256" key="13">
    <source>
        <dbReference type="RuleBase" id="RU364061"/>
    </source>
</evidence>
<keyword evidence="5 13" id="KW-0589">Pheromone response</keyword>
<evidence type="ECO:0000256" key="12">
    <source>
        <dbReference type="ARBA" id="ARBA00023224"/>
    </source>
</evidence>
<dbReference type="GO" id="GO:0016503">
    <property type="term" value="F:pheromone receptor activity"/>
    <property type="evidence" value="ECO:0007669"/>
    <property type="project" value="InterPro"/>
</dbReference>
<evidence type="ECO:0000256" key="11">
    <source>
        <dbReference type="ARBA" id="ARBA00023180"/>
    </source>
</evidence>
<dbReference type="GO" id="GO:0007606">
    <property type="term" value="P:sensory perception of chemical stimulus"/>
    <property type="evidence" value="ECO:0007669"/>
    <property type="project" value="UniProtKB-ARBA"/>
</dbReference>
<evidence type="ECO:0000313" key="15">
    <source>
        <dbReference type="Proteomes" id="UP000504623"/>
    </source>
</evidence>
<dbReference type="RefSeq" id="XP_006872941.1">
    <property type="nucleotide sequence ID" value="XM_006872879.1"/>
</dbReference>
<gene>
    <name evidence="16" type="primary">LOC102828101</name>
</gene>
<sequence length="268" mass="31080">MFIFFTGQRPCFIYLIFAQLGIANIMLLFFRGIPLVILNWKNKYFLDDVGCKIVFYLQRVGRGVSICSTCLLSIYQIIIINSHSAKWANLRKNAPKYSLIFSAFCWVLNAVIYVFIPISVIGPVKQQNVTRGIDIGYCYWKYHLDYAAFIYVVRDVFFVCLMIFCCAYLVHFLHNHHQLVQHIHGAKITPSKNPEIKATKRIVLLVITFFSFYSINGILLLCNIYFLHSSVWLLDTSAFMTLCFPTFSPFLLTTSNNHIVRWCANFGR</sequence>
<dbReference type="Gene3D" id="1.20.1070.10">
    <property type="entry name" value="Rhodopsin 7-helix transmembrane proteins"/>
    <property type="match status" value="1"/>
</dbReference>
<dbReference type="SUPFAM" id="SSF81321">
    <property type="entry name" value="Family A G protein-coupled receptor-like"/>
    <property type="match status" value="1"/>
</dbReference>